<dbReference type="EMBL" id="CZVU01000085">
    <property type="protein sequence ID" value="CUT04237.1"/>
    <property type="molecule type" value="Genomic_DNA"/>
</dbReference>
<dbReference type="PANTHER" id="PTHR10680">
    <property type="entry name" value="PEPTIDYL-GLYCINE ALPHA-AMIDATING MONOOXYGENASE"/>
    <property type="match status" value="1"/>
</dbReference>
<dbReference type="GO" id="GO:0005576">
    <property type="term" value="C:extracellular region"/>
    <property type="evidence" value="ECO:0007669"/>
    <property type="project" value="TreeGrafter"/>
</dbReference>
<dbReference type="OrthoDB" id="1097750at2"/>
<sequence length="339" mass="38104">MESSLISLRFEDFAKACKQESTGRLWRRVQLDTLFSIRGYDGNPIFYPLKIYVDKDNNIYVLDVHTPAVLKFSPRGSFLKKFGKGRGQGPGEFQSPIDFSVSFDGYIYVSDIATHLVTIFDPYGNVLKALRTDGIPGHIAGISKREFVVQRFGVGKMFQKYSVDGNLLSSFGEFFKEQYSYAIPIGVKMVSVDKEIYCAFVMGGYILAYDVNGALKYFCETIDRFPFPEMKVTQSREKDANVVSVTLDPNAPVSALDISVSDSLLYILAGTASKKEGGVVIDVYHKNNGRYLYSFKFSKMSDTEGVQSCVVSGEYIYTAEILKDGNTCVRKYKFKVYKD</sequence>
<name>A0A656D9Q7_KRYT1</name>
<dbReference type="RefSeq" id="WP_072150768.1">
    <property type="nucleotide sequence ID" value="NZ_CZVU01000085.1"/>
</dbReference>
<gene>
    <name evidence="5" type="ORF">JGI24_01451</name>
</gene>
<dbReference type="Pfam" id="PF17170">
    <property type="entry name" value="DUF5128"/>
    <property type="match status" value="1"/>
</dbReference>
<dbReference type="PANTHER" id="PTHR10680:SF28">
    <property type="entry name" value="SMP-30_GLUCONOLACTONASE_LRE-LIKE REGION DOMAIN-CONTAINING PROTEIN"/>
    <property type="match status" value="1"/>
</dbReference>
<reference evidence="5 6" key="1">
    <citation type="submission" date="2015-11" db="EMBL/GenBank/DDBJ databases">
        <authorList>
            <person name="Varghese N."/>
        </authorList>
    </citation>
    <scope>NUCLEOTIDE SEQUENCE [LARGE SCALE GENOMIC DNA]</scope>
    <source>
        <strain evidence="5 6">JGI-24</strain>
    </source>
</reference>
<keyword evidence="3" id="KW-0325">Glycoprotein</keyword>
<protein>
    <recommendedName>
        <fullName evidence="7">NHL repeat-containing protein</fullName>
    </recommendedName>
</protein>
<dbReference type="PROSITE" id="PS51125">
    <property type="entry name" value="NHL"/>
    <property type="match status" value="1"/>
</dbReference>
<dbReference type="SUPFAM" id="SSF101898">
    <property type="entry name" value="NHL repeat"/>
    <property type="match status" value="1"/>
</dbReference>
<keyword evidence="2" id="KW-0677">Repeat</keyword>
<accession>A0A656D9Q7</accession>
<dbReference type="InterPro" id="IPR011042">
    <property type="entry name" value="6-blade_b-propeller_TolB-like"/>
</dbReference>
<evidence type="ECO:0000313" key="6">
    <source>
        <dbReference type="Proteomes" id="UP000243065"/>
    </source>
</evidence>
<dbReference type="Gene3D" id="2.120.10.30">
    <property type="entry name" value="TolB, C-terminal domain"/>
    <property type="match status" value="1"/>
</dbReference>
<evidence type="ECO:0000256" key="1">
    <source>
        <dbReference type="ARBA" id="ARBA00022729"/>
    </source>
</evidence>
<dbReference type="Proteomes" id="UP000243065">
    <property type="component" value="Unassembled WGS sequence"/>
</dbReference>
<keyword evidence="6" id="KW-1185">Reference proteome</keyword>
<proteinExistence type="predicted"/>
<feature type="repeat" description="NHL" evidence="4">
    <location>
        <begin position="35"/>
        <end position="75"/>
    </location>
</feature>
<organism evidence="5 6">
    <name type="scientific">Kryptobacter tengchongensis</name>
    <dbReference type="NCBI Taxonomy" id="1643429"/>
    <lineage>
        <taxon>Bacteria</taxon>
        <taxon>Pseudomonadati</taxon>
        <taxon>Candidatus Kryptoniota</taxon>
        <taxon>Candidatus Kryptobacter</taxon>
    </lineage>
</organism>
<dbReference type="AlphaFoldDB" id="A0A656D9Q7"/>
<evidence type="ECO:0000313" key="5">
    <source>
        <dbReference type="EMBL" id="CUT04237.1"/>
    </source>
</evidence>
<evidence type="ECO:0000256" key="2">
    <source>
        <dbReference type="ARBA" id="ARBA00022737"/>
    </source>
</evidence>
<evidence type="ECO:0000256" key="4">
    <source>
        <dbReference type="PROSITE-ProRule" id="PRU00504"/>
    </source>
</evidence>
<evidence type="ECO:0008006" key="7">
    <source>
        <dbReference type="Google" id="ProtNLM"/>
    </source>
</evidence>
<keyword evidence="1" id="KW-0732">Signal</keyword>
<dbReference type="InterPro" id="IPR001258">
    <property type="entry name" value="NHL_repeat"/>
</dbReference>
<evidence type="ECO:0000256" key="3">
    <source>
        <dbReference type="ARBA" id="ARBA00023180"/>
    </source>
</evidence>